<dbReference type="AlphaFoldDB" id="A0A518ERJ2"/>
<dbReference type="InterPro" id="IPR017469">
    <property type="entry name" value="PEP-CTERM_FemAB-rel"/>
</dbReference>
<feature type="domain" description="BioF2-like acetyltransferase" evidence="1">
    <location>
        <begin position="170"/>
        <end position="294"/>
    </location>
</feature>
<organism evidence="2 3">
    <name type="scientific">Saltatorellus ferox</name>
    <dbReference type="NCBI Taxonomy" id="2528018"/>
    <lineage>
        <taxon>Bacteria</taxon>
        <taxon>Pseudomonadati</taxon>
        <taxon>Planctomycetota</taxon>
        <taxon>Planctomycetia</taxon>
        <taxon>Planctomycetia incertae sedis</taxon>
        <taxon>Saltatorellus</taxon>
    </lineage>
</organism>
<evidence type="ECO:0000313" key="3">
    <source>
        <dbReference type="Proteomes" id="UP000320390"/>
    </source>
</evidence>
<proteinExistence type="predicted"/>
<protein>
    <recommendedName>
        <fullName evidence="1">BioF2-like acetyltransferase domain-containing protein</fullName>
    </recommendedName>
</protein>
<evidence type="ECO:0000259" key="1">
    <source>
        <dbReference type="Pfam" id="PF13480"/>
    </source>
</evidence>
<dbReference type="SUPFAM" id="SSF55729">
    <property type="entry name" value="Acyl-CoA N-acyltransferases (Nat)"/>
    <property type="match status" value="1"/>
</dbReference>
<evidence type="ECO:0000313" key="2">
    <source>
        <dbReference type="EMBL" id="QDV06714.1"/>
    </source>
</evidence>
<dbReference type="PANTHER" id="PTHR36174:SF1">
    <property type="entry name" value="LIPID II:GLYCINE GLYCYLTRANSFERASE"/>
    <property type="match status" value="1"/>
</dbReference>
<dbReference type="RefSeq" id="WP_419191244.1">
    <property type="nucleotide sequence ID" value="NZ_CP036434.1"/>
</dbReference>
<sequence length="363" mass="40386">MEHRTSDSRGATVVAGHGSELTVRRSAATDHAAWDAFVEGSPRATFFHLTGWTRAVCEEFRHEDRSWIAFEGDRVVGVLPIIACKGLRGGRALISSAYGVYGGPAGESQHIEHALYRAAEADAVELKVGRLELRCLEDPGLDLPKADLHATFIRDLPATPEDVLKGMPKKARADARKARTSHELALFEGRWFVADLIRLFHQNKRSLGSPALPASFFTRLLDVFGDRATVHVVKRAGEPLSAVMSFLFRDQVLAYYSGTADGVDRSYKASCFMYMALQEWAIEAGFRVFDFGRSRKDSGPFSFKVHQGFEAKDVHYCFRLVKDAGLPTLNPSNPKTKILQETWKRLPLMMTTRLSGPAARYLP</sequence>
<gene>
    <name evidence="2" type="ORF">Poly30_22290</name>
</gene>
<dbReference type="InterPro" id="IPR038740">
    <property type="entry name" value="BioF2-like_GNAT_dom"/>
</dbReference>
<dbReference type="PANTHER" id="PTHR36174">
    <property type="entry name" value="LIPID II:GLYCINE GLYCYLTRANSFERASE"/>
    <property type="match status" value="1"/>
</dbReference>
<dbReference type="InterPro" id="IPR016181">
    <property type="entry name" value="Acyl_CoA_acyltransferase"/>
</dbReference>
<dbReference type="EMBL" id="CP036434">
    <property type="protein sequence ID" value="QDV06714.1"/>
    <property type="molecule type" value="Genomic_DNA"/>
</dbReference>
<dbReference type="Proteomes" id="UP000320390">
    <property type="component" value="Chromosome"/>
</dbReference>
<name>A0A518ERJ2_9BACT</name>
<reference evidence="2 3" key="1">
    <citation type="submission" date="2019-02" db="EMBL/GenBank/DDBJ databases">
        <title>Deep-cultivation of Planctomycetes and their phenomic and genomic characterization uncovers novel biology.</title>
        <authorList>
            <person name="Wiegand S."/>
            <person name="Jogler M."/>
            <person name="Boedeker C."/>
            <person name="Pinto D."/>
            <person name="Vollmers J."/>
            <person name="Rivas-Marin E."/>
            <person name="Kohn T."/>
            <person name="Peeters S.H."/>
            <person name="Heuer A."/>
            <person name="Rast P."/>
            <person name="Oberbeckmann S."/>
            <person name="Bunk B."/>
            <person name="Jeske O."/>
            <person name="Meyerdierks A."/>
            <person name="Storesund J.E."/>
            <person name="Kallscheuer N."/>
            <person name="Luecker S."/>
            <person name="Lage O.M."/>
            <person name="Pohl T."/>
            <person name="Merkel B.J."/>
            <person name="Hornburger P."/>
            <person name="Mueller R.-W."/>
            <person name="Bruemmer F."/>
            <person name="Labrenz M."/>
            <person name="Spormann A.M."/>
            <person name="Op den Camp H."/>
            <person name="Overmann J."/>
            <person name="Amann R."/>
            <person name="Jetten M.S.M."/>
            <person name="Mascher T."/>
            <person name="Medema M.H."/>
            <person name="Devos D.P."/>
            <person name="Kaster A.-K."/>
            <person name="Ovreas L."/>
            <person name="Rohde M."/>
            <person name="Galperin M.Y."/>
            <person name="Jogler C."/>
        </authorList>
    </citation>
    <scope>NUCLEOTIDE SEQUENCE [LARGE SCALE GENOMIC DNA]</scope>
    <source>
        <strain evidence="2 3">Poly30</strain>
    </source>
</reference>
<keyword evidence="3" id="KW-1185">Reference proteome</keyword>
<dbReference type="Pfam" id="PF13480">
    <property type="entry name" value="Acetyltransf_6"/>
    <property type="match status" value="1"/>
</dbReference>
<dbReference type="Gene3D" id="3.40.630.30">
    <property type="match status" value="1"/>
</dbReference>
<dbReference type="InterPro" id="IPR050644">
    <property type="entry name" value="PG_Glycine_Bridge_Synth"/>
</dbReference>
<accession>A0A518ERJ2</accession>
<dbReference type="NCBIfam" id="TIGR03019">
    <property type="entry name" value="pepcterm_femAB"/>
    <property type="match status" value="1"/>
</dbReference>